<keyword evidence="1" id="KW-0812">Transmembrane</keyword>
<dbReference type="Pfam" id="PF13906">
    <property type="entry name" value="AA_permease_C"/>
    <property type="match status" value="1"/>
</dbReference>
<protein>
    <recommendedName>
        <fullName evidence="2">Cationic amino acid transporter C-terminal domain-containing protein</fullName>
    </recommendedName>
</protein>
<comment type="caution">
    <text evidence="3">The sequence shown here is derived from an EMBL/GenBank/DDBJ whole genome shotgun (WGS) entry which is preliminary data.</text>
</comment>
<dbReference type="AlphaFoldDB" id="A0A6L7ABH8"/>
<gene>
    <name evidence="3" type="ORF">GQS40_00525</name>
</gene>
<feature type="transmembrane region" description="Helical" evidence="1">
    <location>
        <begin position="35"/>
        <end position="53"/>
    </location>
</feature>
<feature type="domain" description="Cationic amino acid transporter C-terminal" evidence="2">
    <location>
        <begin position="6"/>
        <end position="56"/>
    </location>
</feature>
<dbReference type="InterPro" id="IPR029485">
    <property type="entry name" value="CAT_C"/>
</dbReference>
<keyword evidence="1" id="KW-0472">Membrane</keyword>
<evidence type="ECO:0000259" key="2">
    <source>
        <dbReference type="Pfam" id="PF13906"/>
    </source>
</evidence>
<sequence>MSHDGFKVPGYPVLPFIAGVISLLLIAKLPVNTLFLFSFWVIAGIVWYAIYGVRNSKLS</sequence>
<proteinExistence type="predicted"/>
<organism evidence="3 4">
    <name type="scientific">Leuconostoc lactis</name>
    <dbReference type="NCBI Taxonomy" id="1246"/>
    <lineage>
        <taxon>Bacteria</taxon>
        <taxon>Bacillati</taxon>
        <taxon>Bacillota</taxon>
        <taxon>Bacilli</taxon>
        <taxon>Lactobacillales</taxon>
        <taxon>Lactobacillaceae</taxon>
        <taxon>Leuconostoc</taxon>
    </lineage>
</organism>
<dbReference type="Proteomes" id="UP000478636">
    <property type="component" value="Unassembled WGS sequence"/>
</dbReference>
<dbReference type="EMBL" id="WSZI01000005">
    <property type="protein sequence ID" value="MWN20579.1"/>
    <property type="molecule type" value="Genomic_DNA"/>
</dbReference>
<accession>A0A6L7ABH8</accession>
<evidence type="ECO:0000313" key="3">
    <source>
        <dbReference type="EMBL" id="MWN20579.1"/>
    </source>
</evidence>
<feature type="transmembrane region" description="Helical" evidence="1">
    <location>
        <begin position="12"/>
        <end position="29"/>
    </location>
</feature>
<reference evidence="3 4" key="1">
    <citation type="submission" date="2019-12" db="EMBL/GenBank/DDBJ databases">
        <title>Complete genome sequence of Leuconostoc lactis strain AVN1 provides insights into metabolic potential.</title>
        <authorList>
            <person name="Besrour N."/>
            <person name="Najjari A."/>
            <person name="Fhoula I."/>
            <person name="Jaballah S."/>
            <person name="Klibi N."/>
            <person name="Ouzari H.I."/>
        </authorList>
    </citation>
    <scope>NUCLEOTIDE SEQUENCE [LARGE SCALE GENOMIC DNA]</scope>
    <source>
        <strain evidence="3 4">AVN1</strain>
    </source>
</reference>
<evidence type="ECO:0000313" key="4">
    <source>
        <dbReference type="Proteomes" id="UP000478636"/>
    </source>
</evidence>
<keyword evidence="1" id="KW-1133">Transmembrane helix</keyword>
<evidence type="ECO:0000256" key="1">
    <source>
        <dbReference type="SAM" id="Phobius"/>
    </source>
</evidence>
<name>A0A6L7ABH8_LEULA</name>